<comment type="caution">
    <text evidence="1">The sequence shown here is derived from an EMBL/GenBank/DDBJ whole genome shotgun (WGS) entry which is preliminary data.</text>
</comment>
<protein>
    <submittedName>
        <fullName evidence="1">Uncharacterized protein</fullName>
    </submittedName>
</protein>
<evidence type="ECO:0000313" key="1">
    <source>
        <dbReference type="EMBL" id="SAL04387.1"/>
    </source>
</evidence>
<keyword evidence="2" id="KW-1185">Reference proteome</keyword>
<dbReference type="Proteomes" id="UP000054978">
    <property type="component" value="Unassembled WGS sequence"/>
</dbReference>
<organism evidence="1 2">
    <name type="scientific">Caballeronia ptereochthonis</name>
    <dbReference type="NCBI Taxonomy" id="1777144"/>
    <lineage>
        <taxon>Bacteria</taxon>
        <taxon>Pseudomonadati</taxon>
        <taxon>Pseudomonadota</taxon>
        <taxon>Betaproteobacteria</taxon>
        <taxon>Burkholderiales</taxon>
        <taxon>Burkholderiaceae</taxon>
        <taxon>Caballeronia</taxon>
    </lineage>
</organism>
<name>A0A158EES2_9BURK</name>
<evidence type="ECO:0000313" key="2">
    <source>
        <dbReference type="Proteomes" id="UP000054978"/>
    </source>
</evidence>
<reference evidence="1" key="1">
    <citation type="submission" date="2016-01" db="EMBL/GenBank/DDBJ databases">
        <authorList>
            <person name="Peeters C."/>
        </authorList>
    </citation>
    <scope>NUCLEOTIDE SEQUENCE [LARGE SCALE GENOMIC DNA]</scope>
    <source>
        <strain evidence="1">LMG 29326</strain>
    </source>
</reference>
<gene>
    <name evidence="1" type="ORF">AWB83_07018</name>
</gene>
<dbReference type="AlphaFoldDB" id="A0A158EES2"/>
<proteinExistence type="predicted"/>
<accession>A0A158EES2</accession>
<dbReference type="EMBL" id="FCOB02000089">
    <property type="protein sequence ID" value="SAL04387.1"/>
    <property type="molecule type" value="Genomic_DNA"/>
</dbReference>
<sequence>MLLASGYRLVDAAASAGAAPDGNKYATAFISQNAGGMFTATPAEYNSPFMYGNRDGSRTPEQNALPGAVPNPKLGLAIAAALASPALAEALASIPGAPIFSSGGGALGSTAMASAAGTGAISAGINAGSQYIQNGSVNSVDVAAAFGTGAAGTYGGFLWNVAVNAFGGAATTAINNYLQGKNDSIIGAGFTSGAFSTIGYGAGAITANTINSIMRPTINNAGSWASTGAWSGSGYNLFNPNNTAVIGGGITGGTLQEIVQGGINRAQQTGSKK</sequence>